<feature type="active site" description="Nucleophile" evidence="9">
    <location>
        <position position="30"/>
    </location>
</feature>
<name>A0A9D2P107_9FIRM</name>
<keyword evidence="6 10" id="KW-0676">Redox-active center</keyword>
<evidence type="ECO:0000256" key="8">
    <source>
        <dbReference type="PIRNR" id="PIRNR000077"/>
    </source>
</evidence>
<dbReference type="GO" id="GO:0015035">
    <property type="term" value="F:protein-disulfide reductase activity"/>
    <property type="evidence" value="ECO:0007669"/>
    <property type="project" value="UniProtKB-UniRule"/>
</dbReference>
<protein>
    <recommendedName>
        <fullName evidence="2 7">Thioredoxin</fullName>
    </recommendedName>
</protein>
<evidence type="ECO:0000313" key="13">
    <source>
        <dbReference type="Proteomes" id="UP000823882"/>
    </source>
</evidence>
<comment type="caution">
    <text evidence="12">The sequence shown here is derived from an EMBL/GenBank/DDBJ whole genome shotgun (WGS) entry which is preliminary data.</text>
</comment>
<dbReference type="PRINTS" id="PR00421">
    <property type="entry name" value="THIOREDOXIN"/>
</dbReference>
<sequence>MSVLHLNESEFNEKVAGSSVAMVDFWATWCGPCKMLAPVIEDIGKKYDGKAVVAKVDVDENQSLAAKYGVMSIPTVIFFKDGKEIGRKVGVQPASVYTQTLDANL</sequence>
<evidence type="ECO:0000313" key="12">
    <source>
        <dbReference type="EMBL" id="HJC40895.1"/>
    </source>
</evidence>
<dbReference type="FunFam" id="3.40.30.10:FF:000001">
    <property type="entry name" value="Thioredoxin"/>
    <property type="match status" value="1"/>
</dbReference>
<keyword evidence="4" id="KW-0249">Electron transport</keyword>
<dbReference type="AlphaFoldDB" id="A0A9D2P107"/>
<dbReference type="PANTHER" id="PTHR45663:SF11">
    <property type="entry name" value="GEO12009P1"/>
    <property type="match status" value="1"/>
</dbReference>
<feature type="disulfide bond" description="Redox-active" evidence="10">
    <location>
        <begin position="30"/>
        <end position="33"/>
    </location>
</feature>
<accession>A0A9D2P107</accession>
<dbReference type="SUPFAM" id="SSF52833">
    <property type="entry name" value="Thioredoxin-like"/>
    <property type="match status" value="1"/>
</dbReference>
<feature type="active site" description="Nucleophile" evidence="9">
    <location>
        <position position="33"/>
    </location>
</feature>
<dbReference type="GO" id="GO:0005829">
    <property type="term" value="C:cytosol"/>
    <property type="evidence" value="ECO:0007669"/>
    <property type="project" value="TreeGrafter"/>
</dbReference>
<dbReference type="EMBL" id="DWWJ01000092">
    <property type="protein sequence ID" value="HJC40895.1"/>
    <property type="molecule type" value="Genomic_DNA"/>
</dbReference>
<gene>
    <name evidence="12" type="primary">trxA</name>
    <name evidence="12" type="ORF">H9701_05010</name>
</gene>
<feature type="site" description="Contributes to redox potential value" evidence="9">
    <location>
        <position position="31"/>
    </location>
</feature>
<evidence type="ECO:0000256" key="1">
    <source>
        <dbReference type="ARBA" id="ARBA00008987"/>
    </source>
</evidence>
<evidence type="ECO:0000256" key="9">
    <source>
        <dbReference type="PIRSR" id="PIRSR000077-1"/>
    </source>
</evidence>
<evidence type="ECO:0000256" key="4">
    <source>
        <dbReference type="ARBA" id="ARBA00022982"/>
    </source>
</evidence>
<proteinExistence type="inferred from homology"/>
<dbReference type="PIRSF" id="PIRSF000077">
    <property type="entry name" value="Thioredoxin"/>
    <property type="match status" value="1"/>
</dbReference>
<dbReference type="InterPro" id="IPR005746">
    <property type="entry name" value="Thioredoxin"/>
</dbReference>
<reference evidence="12" key="1">
    <citation type="journal article" date="2021" name="PeerJ">
        <title>Extensive microbial diversity within the chicken gut microbiome revealed by metagenomics and culture.</title>
        <authorList>
            <person name="Gilroy R."/>
            <person name="Ravi A."/>
            <person name="Getino M."/>
            <person name="Pursley I."/>
            <person name="Horton D.L."/>
            <person name="Alikhan N.F."/>
            <person name="Baker D."/>
            <person name="Gharbi K."/>
            <person name="Hall N."/>
            <person name="Watson M."/>
            <person name="Adriaenssens E.M."/>
            <person name="Foster-Nyarko E."/>
            <person name="Jarju S."/>
            <person name="Secka A."/>
            <person name="Antonio M."/>
            <person name="Oren A."/>
            <person name="Chaudhuri R.R."/>
            <person name="La Ragione R."/>
            <person name="Hildebrand F."/>
            <person name="Pallen M.J."/>
        </authorList>
    </citation>
    <scope>NUCLEOTIDE SEQUENCE</scope>
    <source>
        <strain evidence="12">CHK186-1790</strain>
    </source>
</reference>
<keyword evidence="3" id="KW-0813">Transport</keyword>
<evidence type="ECO:0000256" key="3">
    <source>
        <dbReference type="ARBA" id="ARBA00022448"/>
    </source>
</evidence>
<dbReference type="CDD" id="cd02947">
    <property type="entry name" value="TRX_family"/>
    <property type="match status" value="1"/>
</dbReference>
<evidence type="ECO:0000256" key="7">
    <source>
        <dbReference type="NCBIfam" id="TIGR01068"/>
    </source>
</evidence>
<evidence type="ECO:0000256" key="6">
    <source>
        <dbReference type="ARBA" id="ARBA00023284"/>
    </source>
</evidence>
<dbReference type="InterPro" id="IPR036249">
    <property type="entry name" value="Thioredoxin-like_sf"/>
</dbReference>
<dbReference type="Gene3D" id="3.40.30.10">
    <property type="entry name" value="Glutaredoxin"/>
    <property type="match status" value="1"/>
</dbReference>
<organism evidence="12 13">
    <name type="scientific">Candidatus Intestinimonas pullistercoris</name>
    <dbReference type="NCBI Taxonomy" id="2838623"/>
    <lineage>
        <taxon>Bacteria</taxon>
        <taxon>Bacillati</taxon>
        <taxon>Bacillota</taxon>
        <taxon>Clostridia</taxon>
        <taxon>Eubacteriales</taxon>
        <taxon>Intestinimonas</taxon>
    </lineage>
</organism>
<dbReference type="GO" id="GO:0045454">
    <property type="term" value="P:cell redox homeostasis"/>
    <property type="evidence" value="ECO:0007669"/>
    <property type="project" value="TreeGrafter"/>
</dbReference>
<dbReference type="Proteomes" id="UP000823882">
    <property type="component" value="Unassembled WGS sequence"/>
</dbReference>
<feature type="site" description="Deprotonates C-terminal active site Cys" evidence="9">
    <location>
        <position position="24"/>
    </location>
</feature>
<evidence type="ECO:0000256" key="10">
    <source>
        <dbReference type="PIRSR" id="PIRSR000077-4"/>
    </source>
</evidence>
<feature type="domain" description="Thioredoxin" evidence="11">
    <location>
        <begin position="1"/>
        <end position="105"/>
    </location>
</feature>
<comment type="similarity">
    <text evidence="1 8">Belongs to the thioredoxin family.</text>
</comment>
<evidence type="ECO:0000256" key="5">
    <source>
        <dbReference type="ARBA" id="ARBA00023157"/>
    </source>
</evidence>
<evidence type="ECO:0000259" key="11">
    <source>
        <dbReference type="PROSITE" id="PS51352"/>
    </source>
</evidence>
<dbReference type="PANTHER" id="PTHR45663">
    <property type="entry name" value="GEO12009P1"/>
    <property type="match status" value="1"/>
</dbReference>
<reference evidence="12" key="2">
    <citation type="submission" date="2021-04" db="EMBL/GenBank/DDBJ databases">
        <authorList>
            <person name="Gilroy R."/>
        </authorList>
    </citation>
    <scope>NUCLEOTIDE SEQUENCE</scope>
    <source>
        <strain evidence="12">CHK186-1790</strain>
    </source>
</reference>
<dbReference type="InterPro" id="IPR013766">
    <property type="entry name" value="Thioredoxin_domain"/>
</dbReference>
<evidence type="ECO:0000256" key="2">
    <source>
        <dbReference type="ARBA" id="ARBA00020570"/>
    </source>
</evidence>
<dbReference type="Pfam" id="PF00085">
    <property type="entry name" value="Thioredoxin"/>
    <property type="match status" value="1"/>
</dbReference>
<feature type="site" description="Contributes to redox potential value" evidence="9">
    <location>
        <position position="32"/>
    </location>
</feature>
<dbReference type="PROSITE" id="PS51352">
    <property type="entry name" value="THIOREDOXIN_2"/>
    <property type="match status" value="1"/>
</dbReference>
<dbReference type="InterPro" id="IPR017937">
    <property type="entry name" value="Thioredoxin_CS"/>
</dbReference>
<keyword evidence="5 10" id="KW-1015">Disulfide bond</keyword>
<dbReference type="PROSITE" id="PS00194">
    <property type="entry name" value="THIOREDOXIN_1"/>
    <property type="match status" value="1"/>
</dbReference>
<dbReference type="NCBIfam" id="TIGR01068">
    <property type="entry name" value="thioredoxin"/>
    <property type="match status" value="1"/>
</dbReference>